<dbReference type="InterPro" id="IPR018200">
    <property type="entry name" value="USP_CS"/>
</dbReference>
<dbReference type="PANTHER" id="PTHR24006:SF827">
    <property type="entry name" value="UBIQUITIN CARBOXYL-TERMINAL HYDROLASE 34"/>
    <property type="match status" value="1"/>
</dbReference>
<feature type="region of interest" description="Disordered" evidence="1">
    <location>
        <begin position="93"/>
        <end position="131"/>
    </location>
</feature>
<dbReference type="OMA" id="FSAIQCE"/>
<dbReference type="FunFam" id="3.90.70.10:FF:000136">
    <property type="entry name" value="Ubiquitin C-terminal hydrolase, putative"/>
    <property type="match status" value="1"/>
</dbReference>
<accession>A0A1V6NRL1</accession>
<evidence type="ECO:0000313" key="3">
    <source>
        <dbReference type="EMBL" id="OQD67361.1"/>
    </source>
</evidence>
<proteinExistence type="predicted"/>
<dbReference type="CDD" id="cd02659">
    <property type="entry name" value="peptidase_C19C"/>
    <property type="match status" value="1"/>
</dbReference>
<dbReference type="InterPro" id="IPR028889">
    <property type="entry name" value="USP"/>
</dbReference>
<protein>
    <recommendedName>
        <fullName evidence="2">USP domain-containing protein</fullName>
    </recommendedName>
</protein>
<reference evidence="4" key="1">
    <citation type="journal article" date="2017" name="Nat. Microbiol.">
        <title>Global analysis of biosynthetic gene clusters reveals vast potential of secondary metabolite production in Penicillium species.</title>
        <authorList>
            <person name="Nielsen J.C."/>
            <person name="Grijseels S."/>
            <person name="Prigent S."/>
            <person name="Ji B."/>
            <person name="Dainat J."/>
            <person name="Nielsen K.F."/>
            <person name="Frisvad J.C."/>
            <person name="Workman M."/>
            <person name="Nielsen J."/>
        </authorList>
    </citation>
    <scope>NUCLEOTIDE SEQUENCE [LARGE SCALE GENOMIC DNA]</scope>
    <source>
        <strain evidence="4">IBT 11843</strain>
    </source>
</reference>
<dbReference type="InterPro" id="IPR021905">
    <property type="entry name" value="DUF3517"/>
</dbReference>
<keyword evidence="4" id="KW-1185">Reference proteome</keyword>
<dbReference type="GO" id="GO:0005634">
    <property type="term" value="C:nucleus"/>
    <property type="evidence" value="ECO:0007669"/>
    <property type="project" value="TreeGrafter"/>
</dbReference>
<dbReference type="Pfam" id="PF12030">
    <property type="entry name" value="DUF3517"/>
    <property type="match status" value="1"/>
</dbReference>
<evidence type="ECO:0000256" key="1">
    <source>
        <dbReference type="SAM" id="MobiDB-lite"/>
    </source>
</evidence>
<dbReference type="Gene3D" id="3.90.70.10">
    <property type="entry name" value="Cysteine proteinases"/>
    <property type="match status" value="1"/>
</dbReference>
<dbReference type="Pfam" id="PF00443">
    <property type="entry name" value="UCH"/>
    <property type="match status" value="1"/>
</dbReference>
<feature type="region of interest" description="Disordered" evidence="1">
    <location>
        <begin position="1374"/>
        <end position="1397"/>
    </location>
</feature>
<dbReference type="InterPro" id="IPR038765">
    <property type="entry name" value="Papain-like_cys_pep_sf"/>
</dbReference>
<dbReference type="GO" id="GO:0004843">
    <property type="term" value="F:cysteine-type deubiquitinase activity"/>
    <property type="evidence" value="ECO:0007669"/>
    <property type="project" value="InterPro"/>
</dbReference>
<dbReference type="InterPro" id="IPR001394">
    <property type="entry name" value="Peptidase_C19_UCH"/>
</dbReference>
<gene>
    <name evidence="3" type="ORF">PENDEC_c039G03919</name>
</gene>
<feature type="compositionally biased region" description="Polar residues" evidence="1">
    <location>
        <begin position="8"/>
        <end position="20"/>
    </location>
</feature>
<evidence type="ECO:0000313" key="4">
    <source>
        <dbReference type="Proteomes" id="UP000191522"/>
    </source>
</evidence>
<dbReference type="InterPro" id="IPR050164">
    <property type="entry name" value="Peptidase_C19"/>
</dbReference>
<organism evidence="3 4">
    <name type="scientific">Penicillium decumbens</name>
    <dbReference type="NCBI Taxonomy" id="69771"/>
    <lineage>
        <taxon>Eukaryota</taxon>
        <taxon>Fungi</taxon>
        <taxon>Dikarya</taxon>
        <taxon>Ascomycota</taxon>
        <taxon>Pezizomycotina</taxon>
        <taxon>Eurotiomycetes</taxon>
        <taxon>Eurotiomycetidae</taxon>
        <taxon>Eurotiales</taxon>
        <taxon>Aspergillaceae</taxon>
        <taxon>Penicillium</taxon>
    </lineage>
</organism>
<comment type="caution">
    <text evidence="3">The sequence shown here is derived from an EMBL/GenBank/DDBJ whole genome shotgun (WGS) entry which is preliminary data.</text>
</comment>
<dbReference type="PANTHER" id="PTHR24006">
    <property type="entry name" value="UBIQUITIN CARBOXYL-TERMINAL HYDROLASE"/>
    <property type="match status" value="1"/>
</dbReference>
<evidence type="ECO:0000259" key="2">
    <source>
        <dbReference type="PROSITE" id="PS50235"/>
    </source>
</evidence>
<feature type="region of interest" description="Disordered" evidence="1">
    <location>
        <begin position="1"/>
        <end position="47"/>
    </location>
</feature>
<sequence length="2515" mass="284700">MAEPPPESSNTPPGTPLSDSTRPHNSMEDLDPQGHRKRPRLDSGSRVSESLCIDSVALIPAAPASDMDLTPDSRPNKVTINVKSPIFDMEHENIDSAPTRPNTPPPQSHPDPNADTHPHSDPDNVISISSTPVRSPEIEVAELEDMDQDPNTSSWRPLEEALRDQAPPEVIEVDDMCSLVDSFPSVRDRMTPLENLQMIVMLIQEGDAAALTAVKQWMGDCVRNLPHLTAPVIAREYEFWNQLPSVMETLLRGKKVMFIEGEQNGLSGLEEFFVNSAQITLHMVRQDITFLRLLAEEPEIQLPDSPTRRWLQFLVWALSLSNIPFYAALEKVHGADAFNLVLRIRAKTLAPPIDAPGVVAEYTSLLLEITPRFPSLANTLVTIVLLANSITDCLPEELQKEQDSDSEVTTHLSTDLPFLKVIYNSIRQIDDKYQQWVIKKSPLVSSEFSDRMLRHIPRVYSSLCRNDPGFIDQIARDLGIQFSTDVSTLTKTSNITWGWKCGVWKKLIMEGRMELRVHGVETMQSDLVAIWRQHVSNEDADIASSEIQYLVHFIKSNKIVDYLVGVDSHPQLISRCANIVGFLIVTGTYTNLETDVIWKAATESQDSRIVSEVLAVLIKTFFMHLIASPALLYLCAKVRELPLERFDARMLEFCDTLLGRMYYKPTDEGYHDQHGVRQVDAVPLWLCVRLIRESTAADNLSDEQKTQLQDFGSRQLVDFIRAGISEADRTEIYERCIQDVAERNEFIAGSIQTLNSLVLMHDAQEITKLATEYDLTRLVIDDLLHTVNDDRVDLSDAFSQHGLVSRVEMLFRLVDMAPETITPELGQAFWNDILLSSNLGHEGHKTVWGMMVTTLARCSKPNPFLDRCIHEYLPGLVPKDYSPELLAFTKMSITYEVRFNRPPPAGEHEVVTIPGMDRIWNFILTSPPGSIEDEAIDFAIKTYLDHPVIKISPRSAVEATHIAIADRCIDQLKSSAAALKVLESTVSHGETAMETKDSDGEIGPEELRFRRSLQFLYRLLQGLRARLQYTSPRGSPPSLPERPLKGDPIDLSWQWFNGNASSGVKVLQIGGLSTAAELVEMLSRLSGFSKFSTICGGQRLDLLDDPEALVQDIKLLHSGLLILRKAPDAQEVSHDNGRHFLTSVDTKVLKHFDEIYDFLALKENVAREVYDFLAVFPPPDRILERVRSEQNSEKTLFPFETPFVAFYSFHVLLMCLRDEATETTPNQSFVLHSIEILVAFLLADEFAGSLIDDAVLSWLAANAIECLLAAFVIYGSPSDDATLVQDPRKLVKRLLEFIQMAHSAPTLPFSTLNQKLIRFPFAVLIDGSTRDGKFWNAVKQEAHFDELIYSLLLEESRQSVRVDVAERIKMTFRHLKSQKQPSKTDEESQSQPPAENAGRIDMMATVWDAILKTIPKAPKHASQSAEFFTVALWVFRSVAEKSPHDVIFSQYLKQWSLVMLENRTQEFVGRETIDPLIHGFALLLELCLDLADKANVTLETFDLTEQILVNYLFPDLSPETEDPMVPQIPVLHTLTRQKLYSIVNLLCKRSDTNLAQVMDHLQDIVPRDVSYRHSPNYDRSKMIRSPAGYAGLKNLSNTCYLNSLMTQLFMNIEFRDFILKLDLVDPQSSQKLLWETQKLFAWMQDIFTRGTDPAEFVEQIKTYENEAIDVTVQMDVDEFYNLLFDRWEAQIVDPKEKKKFRSFYGGQLVQQIKSKECSHISEREEPFSAIQCDIKGKASLEESLQAYVEGEIMQGDNKYSCTGCGRHVDAVKRACLKDVPDNLIFHLKRFDFDMVSLTRSKINDEFHFPNRIDMTPYKVDHLSDPETPAQSDIFELVGVLIHTGTAESGHYYSYTRERPSSGTPTSWVEFNDSEVSTFDPATIPDHCFGGPNGSGHTMGGHQLNKVWNAYMLFYQRVSTMEASKEVYKPLKPGYPVRASLPDVLTNMLVCDNEIIIRTYCLLDPLYAFFVQSLLQRLQTIAPDFENKSELELTAMSVGLDTYEQLVARSKDNACLEGISTEISKLLSRNVHAAFRVLQWFCKKESSMRNLVLRMPNGEVRRKGVMCIAAAIRRVEDHLHDPSVNEHQRNVLKERFDTLLENLARMLEDLWPALQTAPRVWEDYFNIPLKMIEASPGVVGILLDNGFFVRCLEIIWADQEDRKRLRGEYANYMRLLEKGRRFSYVNMMALCAFFFKGIDFALPAVPDDQQRAISDKGLYPLNTTESKLIRPVDEDGSLSVLMKIMQQDNFGNSRACCVIVAAMLQSEPQAGFLDSIIKVLESGLRLSPADLSVPFLEAAVVFCKWCPRETDAAKMVRFVAMGVETINNSASVEHLEFFTRVCTLSNEKLGRGETWFTALVQDEIPHWAPTLLIDTDRAVRHGTMDLLRTLVFSNDTLDITEESQARYFRIGRDLMMACVERVEKSFIRGRTQQVESRIIDGIIEVIKHCQEVYFDEESEEDKQTLDNVNATLSPLEEMIIEVPDDLVSESELLSPDEWEATSALASDSDMGVAGSP</sequence>
<dbReference type="SUPFAM" id="SSF54001">
    <property type="entry name" value="Cysteine proteinases"/>
    <property type="match status" value="1"/>
</dbReference>
<feature type="domain" description="USP" evidence="2">
    <location>
        <begin position="1590"/>
        <end position="1917"/>
    </location>
</feature>
<dbReference type="Proteomes" id="UP000191522">
    <property type="component" value="Unassembled WGS sequence"/>
</dbReference>
<feature type="compositionally biased region" description="Basic and acidic residues" evidence="1">
    <location>
        <begin position="112"/>
        <end position="122"/>
    </location>
</feature>
<dbReference type="PROSITE" id="PS00973">
    <property type="entry name" value="USP_2"/>
    <property type="match status" value="1"/>
</dbReference>
<dbReference type="STRING" id="69771.A0A1V6NRL1"/>
<dbReference type="OrthoDB" id="420187at2759"/>
<dbReference type="GO" id="GO:0005829">
    <property type="term" value="C:cytosol"/>
    <property type="evidence" value="ECO:0007669"/>
    <property type="project" value="TreeGrafter"/>
</dbReference>
<dbReference type="EMBL" id="MDYL01000039">
    <property type="protein sequence ID" value="OQD67361.1"/>
    <property type="molecule type" value="Genomic_DNA"/>
</dbReference>
<dbReference type="GO" id="GO:0016579">
    <property type="term" value="P:protein deubiquitination"/>
    <property type="evidence" value="ECO:0007669"/>
    <property type="project" value="InterPro"/>
</dbReference>
<dbReference type="PROSITE" id="PS50235">
    <property type="entry name" value="USP_3"/>
    <property type="match status" value="1"/>
</dbReference>
<name>A0A1V6NRL1_PENDC</name>